<sequence length="256" mass="28287">MNTYISGVLWVLAAAVLAGLVGYLVRRFGLDEGRPGNNDAAGQVFVIVSGMHAVVLAFVMVTLFDAVGVAREGAYREARSLVTVSWAVEALSEDDAERVRTLSASYARTVIEQEWPSMRRDENTSGNGWKQLERIREVILRTPASGEWQEGRKAEAMDRLRTVHQQRQERLTLAFNRDVSAVVWFVLVLGSVLVVLLPNLFGGTRLIPHVVIVSTLAGTLALLVFAIYHLQNPFAGDSRIDPTAFRWALERLGAGR</sequence>
<keyword evidence="1" id="KW-1133">Transmembrane helix</keyword>
<feature type="transmembrane region" description="Helical" evidence="1">
    <location>
        <begin position="207"/>
        <end position="230"/>
    </location>
</feature>
<keyword evidence="1" id="KW-0472">Membrane</keyword>
<dbReference type="STRING" id="405564.SAMN04487905_10330"/>
<dbReference type="RefSeq" id="WP_092598567.1">
    <property type="nucleotide sequence ID" value="NZ_FNJR01000003.1"/>
</dbReference>
<proteinExistence type="predicted"/>
<gene>
    <name evidence="2" type="ORF">SAMN04487905_10330</name>
</gene>
<feature type="transmembrane region" description="Helical" evidence="1">
    <location>
        <begin position="7"/>
        <end position="25"/>
    </location>
</feature>
<dbReference type="Pfam" id="PF14023">
    <property type="entry name" value="Bestrophin-like"/>
    <property type="match status" value="1"/>
</dbReference>
<organism evidence="2 3">
    <name type="scientific">Actinopolyspora xinjiangensis</name>
    <dbReference type="NCBI Taxonomy" id="405564"/>
    <lineage>
        <taxon>Bacteria</taxon>
        <taxon>Bacillati</taxon>
        <taxon>Actinomycetota</taxon>
        <taxon>Actinomycetes</taxon>
        <taxon>Actinopolysporales</taxon>
        <taxon>Actinopolysporaceae</taxon>
        <taxon>Actinopolyspora</taxon>
    </lineage>
</organism>
<feature type="transmembrane region" description="Helical" evidence="1">
    <location>
        <begin position="45"/>
        <end position="70"/>
    </location>
</feature>
<dbReference type="OrthoDB" id="3427059at2"/>
<evidence type="ECO:0000256" key="1">
    <source>
        <dbReference type="SAM" id="Phobius"/>
    </source>
</evidence>
<evidence type="ECO:0008006" key="4">
    <source>
        <dbReference type="Google" id="ProtNLM"/>
    </source>
</evidence>
<reference evidence="3" key="1">
    <citation type="submission" date="2016-10" db="EMBL/GenBank/DDBJ databases">
        <authorList>
            <person name="Varghese N."/>
            <person name="Submissions S."/>
        </authorList>
    </citation>
    <scope>NUCLEOTIDE SEQUENCE [LARGE SCALE GENOMIC DNA]</scope>
    <source>
        <strain evidence="3">DSM 46732</strain>
    </source>
</reference>
<protein>
    <recommendedName>
        <fullName evidence="4">DUF4239 domain-containing protein</fullName>
    </recommendedName>
</protein>
<evidence type="ECO:0000313" key="2">
    <source>
        <dbReference type="EMBL" id="SDP27894.1"/>
    </source>
</evidence>
<dbReference type="EMBL" id="FNJR01000003">
    <property type="protein sequence ID" value="SDP27894.1"/>
    <property type="molecule type" value="Genomic_DNA"/>
</dbReference>
<dbReference type="InterPro" id="IPR025333">
    <property type="entry name" value="DUF4239"/>
</dbReference>
<name>A0A1H0REE7_9ACTN</name>
<keyword evidence="3" id="KW-1185">Reference proteome</keyword>
<dbReference type="Proteomes" id="UP000199497">
    <property type="component" value="Unassembled WGS sequence"/>
</dbReference>
<accession>A0A1H0REE7</accession>
<keyword evidence="1" id="KW-0812">Transmembrane</keyword>
<evidence type="ECO:0000313" key="3">
    <source>
        <dbReference type="Proteomes" id="UP000199497"/>
    </source>
</evidence>
<feature type="transmembrane region" description="Helical" evidence="1">
    <location>
        <begin position="179"/>
        <end position="201"/>
    </location>
</feature>
<dbReference type="AlphaFoldDB" id="A0A1H0REE7"/>